<dbReference type="PANTHER" id="PTHR37953:SF1">
    <property type="entry name" value="UPF0127 PROTEIN MJ1496"/>
    <property type="match status" value="1"/>
</dbReference>
<sequence>MQELKIINEDNAEIIASHCYLADSFFTRFKGLLGRRQMSEGEGLLIKPCSSVHTLGMKMIIDVVFLSSDYQVLHIIEEMQPGKLSPVIKKSSSVLELPPGQVGRSGLKIGHRLRSISLDK</sequence>
<accession>A0A0W8E892</accession>
<dbReference type="Gene3D" id="2.60.120.1140">
    <property type="entry name" value="Protein of unknown function DUF192"/>
    <property type="match status" value="1"/>
</dbReference>
<dbReference type="InterPro" id="IPR003795">
    <property type="entry name" value="DUF192"/>
</dbReference>
<gene>
    <name evidence="1" type="ORF">ASZ90_017937</name>
</gene>
<reference evidence="1" key="1">
    <citation type="journal article" date="2015" name="Proc. Natl. Acad. Sci. U.S.A.">
        <title>Networks of energetic and metabolic interactions define dynamics in microbial communities.</title>
        <authorList>
            <person name="Embree M."/>
            <person name="Liu J.K."/>
            <person name="Al-Bassam M.M."/>
            <person name="Zengler K."/>
        </authorList>
    </citation>
    <scope>NUCLEOTIDE SEQUENCE</scope>
</reference>
<protein>
    <recommendedName>
        <fullName evidence="2">DUF192 domain-containing protein</fullName>
    </recommendedName>
</protein>
<comment type="caution">
    <text evidence="1">The sequence shown here is derived from an EMBL/GenBank/DDBJ whole genome shotgun (WGS) entry which is preliminary data.</text>
</comment>
<evidence type="ECO:0008006" key="2">
    <source>
        <dbReference type="Google" id="ProtNLM"/>
    </source>
</evidence>
<dbReference type="Pfam" id="PF02643">
    <property type="entry name" value="DUF192"/>
    <property type="match status" value="1"/>
</dbReference>
<dbReference type="EMBL" id="LNQE01001843">
    <property type="protein sequence ID" value="KUG04653.1"/>
    <property type="molecule type" value="Genomic_DNA"/>
</dbReference>
<dbReference type="AlphaFoldDB" id="A0A0W8E892"/>
<organism evidence="1">
    <name type="scientific">hydrocarbon metagenome</name>
    <dbReference type="NCBI Taxonomy" id="938273"/>
    <lineage>
        <taxon>unclassified sequences</taxon>
        <taxon>metagenomes</taxon>
        <taxon>ecological metagenomes</taxon>
    </lineage>
</organism>
<name>A0A0W8E892_9ZZZZ</name>
<dbReference type="InterPro" id="IPR038695">
    <property type="entry name" value="Saro_0823-like_sf"/>
</dbReference>
<dbReference type="PANTHER" id="PTHR37953">
    <property type="entry name" value="UPF0127 PROTEIN MJ1496"/>
    <property type="match status" value="1"/>
</dbReference>
<proteinExistence type="predicted"/>
<evidence type="ECO:0000313" key="1">
    <source>
        <dbReference type="EMBL" id="KUG04653.1"/>
    </source>
</evidence>